<dbReference type="RefSeq" id="WP_221288906.1">
    <property type="nucleotide sequence ID" value="NZ_JACHFM010000005.1"/>
</dbReference>
<comment type="similarity">
    <text evidence="2 6">Belongs to the GMC oxidoreductase family.</text>
</comment>
<dbReference type="PANTHER" id="PTHR11552">
    <property type="entry name" value="GLUCOSE-METHANOL-CHOLINE GMC OXIDOREDUCTASE"/>
    <property type="match status" value="1"/>
</dbReference>
<keyword evidence="9" id="KW-1185">Reference proteome</keyword>
<name>A0A840SYN4_9RHOB</name>
<evidence type="ECO:0000313" key="8">
    <source>
        <dbReference type="EMBL" id="MBB5224211.1"/>
    </source>
</evidence>
<evidence type="ECO:0000256" key="6">
    <source>
        <dbReference type="RuleBase" id="RU003968"/>
    </source>
</evidence>
<comment type="cofactor">
    <cofactor evidence="1 5">
        <name>FAD</name>
        <dbReference type="ChEBI" id="CHEBI:57692"/>
    </cofactor>
</comment>
<reference evidence="8 9" key="1">
    <citation type="submission" date="2020-08" db="EMBL/GenBank/DDBJ databases">
        <title>Genomic Encyclopedia of Type Strains, Phase IV (KMG-IV): sequencing the most valuable type-strain genomes for metagenomic binning, comparative biology and taxonomic classification.</title>
        <authorList>
            <person name="Goeker M."/>
        </authorList>
    </citation>
    <scope>NUCLEOTIDE SEQUENCE [LARGE SCALE GENOMIC DNA]</scope>
    <source>
        <strain evidence="8 9">DSM 101730</strain>
    </source>
</reference>
<proteinExistence type="inferred from homology"/>
<keyword evidence="4 5" id="KW-0274">FAD</keyword>
<dbReference type="Proteomes" id="UP000549457">
    <property type="component" value="Unassembled WGS sequence"/>
</dbReference>
<comment type="caution">
    <text evidence="8">The sequence shown here is derived from an EMBL/GenBank/DDBJ whole genome shotgun (WGS) entry which is preliminary data.</text>
</comment>
<dbReference type="GO" id="GO:0008812">
    <property type="term" value="F:choline dehydrogenase activity"/>
    <property type="evidence" value="ECO:0007669"/>
    <property type="project" value="UniProtKB-EC"/>
</dbReference>
<sequence>MAHEVDREFDYVIVGGGSAGCVLAARLTEDPHVRVLLLEAGGNDSHPYHKSPLGYAIVRYRESSNWSYHSDPDPTLCGRRVFLPRGRVLGGSSTINGTVYVRGHPRDFDEWRQLGLDGWSYADVLPYFKRSQRHWRGESFYYGGSGPIEVVPVDTEGQLYEELVETAMAAGHPYSEDINAEHPEGVNRIELTVSRGRRASTSQAFLNPVRHRPNLSVRVRAQASEILFEGRRAVGVRCLRQGQVEEVRAAREVVLCGGTYNSAQLLLLSGVGPADDLLGHGIRARLDLPGVGRNLSEHARLGMDFLTRDMVGLNRMLRLDRMALAAARWALTGKGVLGTQALSGSLMLRTRVGLERPDIQVLFVPALEDQRVWFPLVRPARAPGIAAVVQLMHPESRGQLTLRSADPLAPPRIQLNLLDADADLASLRAGIRATREIYATNPMAGLISRELVPGPGAVSDAELDAFCRSAATTAHHPVGTCSMGTGPMAVVDTELRVRGIEGLRVVDASVMPTVPGGNTNAPTIMIAEKAADMMRGRRLPPAELPKRQDADLSLGG</sequence>
<dbReference type="Gene3D" id="3.50.50.60">
    <property type="entry name" value="FAD/NAD(P)-binding domain"/>
    <property type="match status" value="1"/>
</dbReference>
<dbReference type="Pfam" id="PF05199">
    <property type="entry name" value="GMC_oxred_C"/>
    <property type="match status" value="1"/>
</dbReference>
<protein>
    <submittedName>
        <fullName evidence="8">Choline dehydrogenase</fullName>
        <ecNumber evidence="8">1.1.99.1</ecNumber>
    </submittedName>
</protein>
<dbReference type="GO" id="GO:0019285">
    <property type="term" value="P:glycine betaine biosynthetic process from choline"/>
    <property type="evidence" value="ECO:0007669"/>
    <property type="project" value="TreeGrafter"/>
</dbReference>
<dbReference type="SUPFAM" id="SSF51905">
    <property type="entry name" value="FAD/NAD(P)-binding domain"/>
    <property type="match status" value="1"/>
</dbReference>
<evidence type="ECO:0000256" key="3">
    <source>
        <dbReference type="ARBA" id="ARBA00022630"/>
    </source>
</evidence>
<evidence type="ECO:0000256" key="1">
    <source>
        <dbReference type="ARBA" id="ARBA00001974"/>
    </source>
</evidence>
<dbReference type="Gene3D" id="3.30.560.10">
    <property type="entry name" value="Glucose Oxidase, domain 3"/>
    <property type="match status" value="1"/>
</dbReference>
<dbReference type="PIRSF" id="PIRSF000137">
    <property type="entry name" value="Alcohol_oxidase"/>
    <property type="match status" value="1"/>
</dbReference>
<evidence type="ECO:0000259" key="7">
    <source>
        <dbReference type="PROSITE" id="PS00623"/>
    </source>
</evidence>
<keyword evidence="3 6" id="KW-0285">Flavoprotein</keyword>
<dbReference type="InterPro" id="IPR000172">
    <property type="entry name" value="GMC_OxRdtase_N"/>
</dbReference>
<dbReference type="PROSITE" id="PS51257">
    <property type="entry name" value="PROKAR_LIPOPROTEIN"/>
    <property type="match status" value="1"/>
</dbReference>
<dbReference type="EC" id="1.1.99.1" evidence="8"/>
<evidence type="ECO:0000313" key="9">
    <source>
        <dbReference type="Proteomes" id="UP000549457"/>
    </source>
</evidence>
<evidence type="ECO:0000256" key="5">
    <source>
        <dbReference type="PIRSR" id="PIRSR000137-2"/>
    </source>
</evidence>
<evidence type="ECO:0000256" key="4">
    <source>
        <dbReference type="ARBA" id="ARBA00022827"/>
    </source>
</evidence>
<dbReference type="SUPFAM" id="SSF54373">
    <property type="entry name" value="FAD-linked reductases, C-terminal domain"/>
    <property type="match status" value="1"/>
</dbReference>
<dbReference type="InterPro" id="IPR007867">
    <property type="entry name" value="GMC_OxRtase_C"/>
</dbReference>
<dbReference type="InterPro" id="IPR036188">
    <property type="entry name" value="FAD/NAD-bd_sf"/>
</dbReference>
<organism evidence="8 9">
    <name type="scientific">Amaricoccus macauensis</name>
    <dbReference type="NCBI Taxonomy" id="57001"/>
    <lineage>
        <taxon>Bacteria</taxon>
        <taxon>Pseudomonadati</taxon>
        <taxon>Pseudomonadota</taxon>
        <taxon>Alphaproteobacteria</taxon>
        <taxon>Rhodobacterales</taxon>
        <taxon>Paracoccaceae</taxon>
        <taxon>Amaricoccus</taxon>
    </lineage>
</organism>
<dbReference type="InterPro" id="IPR012132">
    <property type="entry name" value="GMC_OxRdtase"/>
</dbReference>
<feature type="domain" description="Glucose-methanol-choline oxidoreductase N-terminal" evidence="7">
    <location>
        <begin position="86"/>
        <end position="109"/>
    </location>
</feature>
<dbReference type="PROSITE" id="PS00623">
    <property type="entry name" value="GMC_OXRED_1"/>
    <property type="match status" value="1"/>
</dbReference>
<evidence type="ECO:0000256" key="2">
    <source>
        <dbReference type="ARBA" id="ARBA00010790"/>
    </source>
</evidence>
<dbReference type="GO" id="GO:0050660">
    <property type="term" value="F:flavin adenine dinucleotide binding"/>
    <property type="evidence" value="ECO:0007669"/>
    <property type="project" value="InterPro"/>
</dbReference>
<feature type="binding site" evidence="5">
    <location>
        <position position="88"/>
    </location>
    <ligand>
        <name>FAD</name>
        <dbReference type="ChEBI" id="CHEBI:57692"/>
    </ligand>
</feature>
<keyword evidence="8" id="KW-0560">Oxidoreductase</keyword>
<dbReference type="GO" id="GO:0016020">
    <property type="term" value="C:membrane"/>
    <property type="evidence" value="ECO:0007669"/>
    <property type="project" value="TreeGrafter"/>
</dbReference>
<dbReference type="PANTHER" id="PTHR11552:SF147">
    <property type="entry name" value="CHOLINE DEHYDROGENASE, MITOCHONDRIAL"/>
    <property type="match status" value="1"/>
</dbReference>
<feature type="binding site" evidence="5">
    <location>
        <begin position="96"/>
        <end position="99"/>
    </location>
    <ligand>
        <name>FAD</name>
        <dbReference type="ChEBI" id="CHEBI:57692"/>
    </ligand>
</feature>
<dbReference type="EMBL" id="JACHFM010000005">
    <property type="protein sequence ID" value="MBB5224211.1"/>
    <property type="molecule type" value="Genomic_DNA"/>
</dbReference>
<gene>
    <name evidence="8" type="ORF">HNP73_004172</name>
</gene>
<dbReference type="AlphaFoldDB" id="A0A840SYN4"/>
<accession>A0A840SYN4</accession>
<dbReference type="Pfam" id="PF00732">
    <property type="entry name" value="GMC_oxred_N"/>
    <property type="match status" value="1"/>
</dbReference>